<organism evidence="2 3">
    <name type="scientific">Pendulispora albinea</name>
    <dbReference type="NCBI Taxonomy" id="2741071"/>
    <lineage>
        <taxon>Bacteria</taxon>
        <taxon>Pseudomonadati</taxon>
        <taxon>Myxococcota</taxon>
        <taxon>Myxococcia</taxon>
        <taxon>Myxococcales</taxon>
        <taxon>Sorangiineae</taxon>
        <taxon>Pendulisporaceae</taxon>
        <taxon>Pendulispora</taxon>
    </lineage>
</organism>
<feature type="region of interest" description="Disordered" evidence="1">
    <location>
        <begin position="41"/>
        <end position="61"/>
    </location>
</feature>
<evidence type="ECO:0000256" key="1">
    <source>
        <dbReference type="SAM" id="MobiDB-lite"/>
    </source>
</evidence>
<keyword evidence="3" id="KW-1185">Reference proteome</keyword>
<dbReference type="RefSeq" id="WP_394820892.1">
    <property type="nucleotide sequence ID" value="NZ_CP089984.1"/>
</dbReference>
<protein>
    <submittedName>
        <fullName evidence="2">Transcriptional regulator</fullName>
    </submittedName>
</protein>
<proteinExistence type="predicted"/>
<evidence type="ECO:0000313" key="2">
    <source>
        <dbReference type="EMBL" id="WXB11277.1"/>
    </source>
</evidence>
<feature type="compositionally biased region" description="Acidic residues" evidence="1">
    <location>
        <begin position="52"/>
        <end position="61"/>
    </location>
</feature>
<sequence>MPAPKNYRTIEDFSREELRPDFRVGFSLEDLMQETVFEGSDMLFDDQHDEYADQDDDDDEY</sequence>
<dbReference type="Proteomes" id="UP001370348">
    <property type="component" value="Chromosome"/>
</dbReference>
<gene>
    <name evidence="2" type="ORF">LZC94_25820</name>
</gene>
<name>A0ABZ2LQS6_9BACT</name>
<dbReference type="EMBL" id="CP089984">
    <property type="protein sequence ID" value="WXB11277.1"/>
    <property type="molecule type" value="Genomic_DNA"/>
</dbReference>
<reference evidence="2 3" key="1">
    <citation type="submission" date="2021-12" db="EMBL/GenBank/DDBJ databases">
        <title>Discovery of the Pendulisporaceae a myxobacterial family with distinct sporulation behavior and unique specialized metabolism.</title>
        <authorList>
            <person name="Garcia R."/>
            <person name="Popoff A."/>
            <person name="Bader C.D."/>
            <person name="Loehr J."/>
            <person name="Walesch S."/>
            <person name="Walt C."/>
            <person name="Boldt J."/>
            <person name="Bunk B."/>
            <person name="Haeckl F.J.F.P.J."/>
            <person name="Gunesch A.P."/>
            <person name="Birkelbach J."/>
            <person name="Nuebel U."/>
            <person name="Pietschmann T."/>
            <person name="Bach T."/>
            <person name="Mueller R."/>
        </authorList>
    </citation>
    <scope>NUCLEOTIDE SEQUENCE [LARGE SCALE GENOMIC DNA]</scope>
    <source>
        <strain evidence="2 3">MSr11954</strain>
    </source>
</reference>
<accession>A0ABZ2LQS6</accession>
<evidence type="ECO:0000313" key="3">
    <source>
        <dbReference type="Proteomes" id="UP001370348"/>
    </source>
</evidence>